<accession>A0A077UJP9</accession>
<dbReference type="InterPro" id="IPR009368">
    <property type="entry name" value="DUF1024"/>
</dbReference>
<dbReference type="Proteomes" id="UP000044616">
    <property type="component" value="Unassembled WGS sequence"/>
</dbReference>
<dbReference type="InterPro" id="IPR014871">
    <property type="entry name" value="dUTPase/dCTP_pyrophosphatase"/>
</dbReference>
<dbReference type="Pfam" id="PF08761">
    <property type="entry name" value="dUTPase_2"/>
    <property type="match status" value="1"/>
</dbReference>
<sequence length="219" mass="25705">MNNREQIEQSVISASAYNGNDTEGLLKEIEDVYKKAQAFDEINEDIIINTLTTDQLQELLQIQKEFDDRIPTLNLRDSKIAYVVEFFEWFNTLETFKNWKKKPGKPLDVQLDELADILAFGLSIANQQGFDEYDRDLFFESFDEEYLIDFPYLRNQEMIYDMISEFGDDDLSSIRRLVLVFKIAEQLYSIDQLIDAYKKKMKRNHERQDGTADAGKGYV</sequence>
<dbReference type="AlphaFoldDB" id="A0A077UJP9"/>
<dbReference type="Pfam" id="PF06260">
    <property type="entry name" value="DUF1024"/>
    <property type="match status" value="1"/>
</dbReference>
<dbReference type="CDD" id="cd11527">
    <property type="entry name" value="NTP-PPase_dUTPase"/>
    <property type="match status" value="1"/>
</dbReference>
<dbReference type="SUPFAM" id="SSF101386">
    <property type="entry name" value="all-alpha NTP pyrophosphatases"/>
    <property type="match status" value="1"/>
</dbReference>
<proteinExistence type="predicted"/>
<dbReference type="Gene3D" id="1.10.4010.10">
    <property type="entry name" value="Type II deoxyuridine triphosphatase"/>
    <property type="match status" value="1"/>
</dbReference>
<evidence type="ECO:0000313" key="1">
    <source>
        <dbReference type="EMBL" id="CDR28659.1"/>
    </source>
</evidence>
<reference evidence="1 2" key="1">
    <citation type="submission" date="2014-05" db="EMBL/GenBank/DDBJ databases">
        <authorList>
            <person name="Aslett A.Martin."/>
            <person name="De Silva Nishadi"/>
        </authorList>
    </citation>
    <scope>NUCLEOTIDE SEQUENCE [LARGE SCALE GENOMIC DNA]</scope>
</reference>
<organism evidence="1 2">
    <name type="scientific">Staphylococcus schweitzeri</name>
    <dbReference type="NCBI Taxonomy" id="1654388"/>
    <lineage>
        <taxon>Bacteria</taxon>
        <taxon>Bacillati</taxon>
        <taxon>Bacillota</taxon>
        <taxon>Bacilli</taxon>
        <taxon>Bacillales</taxon>
        <taxon>Staphylococcaceae</taxon>
        <taxon>Staphylococcus</taxon>
    </lineage>
</organism>
<evidence type="ECO:0000313" key="2">
    <source>
        <dbReference type="Proteomes" id="UP000044616"/>
    </source>
</evidence>
<protein>
    <submittedName>
        <fullName evidence="1">dUTPase family protein</fullName>
    </submittedName>
</protein>
<name>A0A077UJP9_9STAP</name>
<dbReference type="EMBL" id="CCEH01000015">
    <property type="protein sequence ID" value="CDR28659.1"/>
    <property type="molecule type" value="Genomic_DNA"/>
</dbReference>
<gene>
    <name evidence="1" type="ORF">ERS140147_01796</name>
</gene>